<reference evidence="4 5" key="1">
    <citation type="submission" date="2020-01" db="EMBL/GenBank/DDBJ databases">
        <title>Polyphasic characterisation and genomic insights into a novel alkali tolerant bacterium VR-M41.</title>
        <authorList>
            <person name="Vemuluri V.R."/>
        </authorList>
    </citation>
    <scope>NUCLEOTIDE SEQUENCE [LARGE SCALE GENOMIC DNA]</scope>
    <source>
        <strain evidence="4 5">VR-M41</strain>
    </source>
</reference>
<keyword evidence="3" id="KW-0472">Membrane</keyword>
<accession>A0ABX0F4K8</accession>
<keyword evidence="3" id="KW-1133">Transmembrane helix</keyword>
<gene>
    <name evidence="4" type="ORF">GYN08_11305</name>
</gene>
<feature type="transmembrane region" description="Helical" evidence="3">
    <location>
        <begin position="114"/>
        <end position="131"/>
    </location>
</feature>
<dbReference type="Proteomes" id="UP000800303">
    <property type="component" value="Unassembled WGS sequence"/>
</dbReference>
<feature type="transmembrane region" description="Helical" evidence="3">
    <location>
        <begin position="60"/>
        <end position="80"/>
    </location>
</feature>
<dbReference type="EMBL" id="JAAFGS010000003">
    <property type="protein sequence ID" value="NGZ75908.1"/>
    <property type="molecule type" value="Genomic_DNA"/>
</dbReference>
<evidence type="ECO:0000313" key="5">
    <source>
        <dbReference type="Proteomes" id="UP000800303"/>
    </source>
</evidence>
<dbReference type="RefSeq" id="WP_166274302.1">
    <property type="nucleotide sequence ID" value="NZ_JAAFGS010000003.1"/>
</dbReference>
<dbReference type="InterPro" id="IPR018181">
    <property type="entry name" value="Heat_shock_70_CS"/>
</dbReference>
<feature type="transmembrane region" description="Helical" evidence="3">
    <location>
        <begin position="137"/>
        <end position="157"/>
    </location>
</feature>
<name>A0ABX0F4K8_9BACL</name>
<evidence type="ECO:0000256" key="1">
    <source>
        <dbReference type="ARBA" id="ARBA00007381"/>
    </source>
</evidence>
<proteinExistence type="inferred from homology"/>
<evidence type="ECO:0000313" key="4">
    <source>
        <dbReference type="EMBL" id="NGZ75908.1"/>
    </source>
</evidence>
<comment type="caution">
    <text evidence="4">The sequence shown here is derived from an EMBL/GenBank/DDBJ whole genome shotgun (WGS) entry which is preliminary data.</text>
</comment>
<feature type="region of interest" description="Disordered" evidence="2">
    <location>
        <begin position="228"/>
        <end position="247"/>
    </location>
</feature>
<feature type="transmembrane region" description="Helical" evidence="3">
    <location>
        <begin position="261"/>
        <end position="289"/>
    </location>
</feature>
<feature type="transmembrane region" description="Helical" evidence="3">
    <location>
        <begin position="36"/>
        <end position="53"/>
    </location>
</feature>
<evidence type="ECO:0000256" key="3">
    <source>
        <dbReference type="SAM" id="Phobius"/>
    </source>
</evidence>
<dbReference type="PROSITE" id="PS01036">
    <property type="entry name" value="HSP70_3"/>
    <property type="match status" value="1"/>
</dbReference>
<comment type="similarity">
    <text evidence="1">Belongs to the heat shock protein 70 family.</text>
</comment>
<feature type="transmembrane region" description="Helical" evidence="3">
    <location>
        <begin position="86"/>
        <end position="102"/>
    </location>
</feature>
<organism evidence="4 5">
    <name type="scientific">Saccharibacillus alkalitolerans</name>
    <dbReference type="NCBI Taxonomy" id="2705290"/>
    <lineage>
        <taxon>Bacteria</taxon>
        <taxon>Bacillati</taxon>
        <taxon>Bacillota</taxon>
        <taxon>Bacilli</taxon>
        <taxon>Bacillales</taxon>
        <taxon>Paenibacillaceae</taxon>
        <taxon>Saccharibacillus</taxon>
    </lineage>
</organism>
<evidence type="ECO:0000256" key="2">
    <source>
        <dbReference type="SAM" id="MobiDB-lite"/>
    </source>
</evidence>
<sequence>MKKQLAESAGAAFQTTVMSYPLVLAFSVYVTEIQPYVSALLVFLCLFAGDYAGRRLRREPAYLAGAFLPAAVSILAVAAGGIGARGIPLLLLLLAAGEAGAYGGMRATRSRRETFIFCVWLLAGLILYAVSLRPGPLYPYSLSLYAAGTLTGMLLLLRWNSRRLREAGGLAEDEPIPKDRLRRINRGFMSGLLLLILLVGGASRLPVLLAELFRLLKRLLQWDVSGDREMPPPSVPESSDPELADVPSEQGDVISRNQELVVIWLVRVAVILMIAAAVIIVLRILYVLLARWLPDWFKRLLANLRITAQPLRRKEPEAYVDMTEKMEHRPKRIRKRAVLPPEPPDGPRKDYVRLVREAVRRGYRFRPELTPTETGREIASRPAYREYDSAEVDELIRDYNRSRYAKDRGADR</sequence>
<feature type="transmembrane region" description="Helical" evidence="3">
    <location>
        <begin position="188"/>
        <end position="209"/>
    </location>
</feature>
<keyword evidence="5" id="KW-1185">Reference proteome</keyword>
<protein>
    <submittedName>
        <fullName evidence="4">DUF4129 domain-containing protein</fullName>
    </submittedName>
</protein>
<keyword evidence="3" id="KW-0812">Transmembrane</keyword>